<dbReference type="InterPro" id="IPR000372">
    <property type="entry name" value="LRRNT"/>
</dbReference>
<comment type="function">
    <text evidence="16">Receptor for R-spondins that potentiates the canonical Wnt signaling pathway and acts as a stem cell marker of the intestinal epithelium and the hair follicle. Upon binding to R-spondins (RSPO1, RSPO2, RSPO3 or RSPO4), associates with phosphorylated LRP6 and frizzled receptors that are activated by extracellular Wnt receptors, triggering the canonical Wnt signaling pathway to increase expression of target genes. In contrast to classical G-protein coupled receptors, does not activate heterotrimeric G-proteins to transduce the signal. Involved in the development and/or maintenance of the adult intestinal stem cells during postembryonic development.</text>
</comment>
<evidence type="ECO:0000256" key="18">
    <source>
        <dbReference type="SAM" id="SignalP"/>
    </source>
</evidence>
<dbReference type="PANTHER" id="PTHR24372:SF71">
    <property type="entry name" value="LEUCINE-RICH REPEAT-CONTAINING G-PROTEIN COUPLED RECEPTOR 5"/>
    <property type="match status" value="1"/>
</dbReference>
<evidence type="ECO:0000259" key="19">
    <source>
        <dbReference type="PROSITE" id="PS50262"/>
    </source>
</evidence>
<evidence type="ECO:0000256" key="10">
    <source>
        <dbReference type="ARBA" id="ARBA00023040"/>
    </source>
</evidence>
<dbReference type="GO" id="GO:0005886">
    <property type="term" value="C:plasma membrane"/>
    <property type="evidence" value="ECO:0007669"/>
    <property type="project" value="UniProtKB-SubCell"/>
</dbReference>
<keyword evidence="3" id="KW-1003">Cell membrane</keyword>
<dbReference type="PRINTS" id="PR00237">
    <property type="entry name" value="GPCRRHODOPSN"/>
</dbReference>
<feature type="transmembrane region" description="Helical" evidence="17">
    <location>
        <begin position="672"/>
        <end position="692"/>
    </location>
</feature>
<keyword evidence="21" id="KW-1185">Reference proteome</keyword>
<evidence type="ECO:0000256" key="11">
    <source>
        <dbReference type="ARBA" id="ARBA00023136"/>
    </source>
</evidence>
<evidence type="ECO:0000256" key="6">
    <source>
        <dbReference type="ARBA" id="ARBA00022729"/>
    </source>
</evidence>
<name>A0A556V8F0_BAGYA</name>
<evidence type="ECO:0000256" key="12">
    <source>
        <dbReference type="ARBA" id="ARBA00023157"/>
    </source>
</evidence>
<dbReference type="GO" id="GO:0008528">
    <property type="term" value="F:G protein-coupled peptide receptor activity"/>
    <property type="evidence" value="ECO:0007669"/>
    <property type="project" value="TreeGrafter"/>
</dbReference>
<keyword evidence="12" id="KW-1015">Disulfide bond</keyword>
<dbReference type="Gene3D" id="3.80.10.10">
    <property type="entry name" value="Ribonuclease Inhibitor"/>
    <property type="match status" value="2"/>
</dbReference>
<keyword evidence="11 17" id="KW-0472">Membrane</keyword>
<dbReference type="PROSITE" id="PS51450">
    <property type="entry name" value="LRR"/>
    <property type="match status" value="4"/>
</dbReference>
<gene>
    <name evidence="20" type="ORF">Baya_13761</name>
</gene>
<accession>A0A556V8F0</accession>
<dbReference type="InterPro" id="IPR032675">
    <property type="entry name" value="LRR_dom_sf"/>
</dbReference>
<evidence type="ECO:0000256" key="9">
    <source>
        <dbReference type="ARBA" id="ARBA00023034"/>
    </source>
</evidence>
<feature type="transmembrane region" description="Helical" evidence="17">
    <location>
        <begin position="637"/>
        <end position="660"/>
    </location>
</feature>
<feature type="chain" id="PRO_5021967063" evidence="18">
    <location>
        <begin position="20"/>
        <end position="766"/>
    </location>
</feature>
<dbReference type="SUPFAM" id="SSF52058">
    <property type="entry name" value="L domain-like"/>
    <property type="match status" value="1"/>
</dbReference>
<evidence type="ECO:0000256" key="17">
    <source>
        <dbReference type="SAM" id="Phobius"/>
    </source>
</evidence>
<organism evidence="20 21">
    <name type="scientific">Bagarius yarrelli</name>
    <name type="common">Goonch</name>
    <name type="synonym">Bagrus yarrelli</name>
    <dbReference type="NCBI Taxonomy" id="175774"/>
    <lineage>
        <taxon>Eukaryota</taxon>
        <taxon>Metazoa</taxon>
        <taxon>Chordata</taxon>
        <taxon>Craniata</taxon>
        <taxon>Vertebrata</taxon>
        <taxon>Euteleostomi</taxon>
        <taxon>Actinopterygii</taxon>
        <taxon>Neopterygii</taxon>
        <taxon>Teleostei</taxon>
        <taxon>Ostariophysi</taxon>
        <taxon>Siluriformes</taxon>
        <taxon>Sisoridae</taxon>
        <taxon>Sisorinae</taxon>
        <taxon>Bagarius</taxon>
    </lineage>
</organism>
<proteinExistence type="predicted"/>
<dbReference type="Gene3D" id="1.20.1070.10">
    <property type="entry name" value="Rhodopsin 7-helix transmembrane proteins"/>
    <property type="match status" value="1"/>
</dbReference>
<evidence type="ECO:0000256" key="7">
    <source>
        <dbReference type="ARBA" id="ARBA00022737"/>
    </source>
</evidence>
<protein>
    <submittedName>
        <fullName evidence="20">Leucine-rich repeat-containing G-protein coupled receptor 5A</fullName>
    </submittedName>
</protein>
<keyword evidence="10" id="KW-0297">G-protein coupled receptor</keyword>
<evidence type="ECO:0000256" key="14">
    <source>
        <dbReference type="ARBA" id="ARBA00023180"/>
    </source>
</evidence>
<feature type="domain" description="G-protein coupled receptors family 1 profile" evidence="19">
    <location>
        <begin position="442"/>
        <end position="689"/>
    </location>
</feature>
<dbReference type="Pfam" id="PF13855">
    <property type="entry name" value="LRR_8"/>
    <property type="match status" value="3"/>
</dbReference>
<keyword evidence="4" id="KW-0433">Leucine-rich repeat</keyword>
<dbReference type="PROSITE" id="PS50262">
    <property type="entry name" value="G_PROTEIN_RECEP_F1_2"/>
    <property type="match status" value="1"/>
</dbReference>
<evidence type="ECO:0000313" key="21">
    <source>
        <dbReference type="Proteomes" id="UP000319801"/>
    </source>
</evidence>
<evidence type="ECO:0000256" key="1">
    <source>
        <dbReference type="ARBA" id="ARBA00004166"/>
    </source>
</evidence>
<evidence type="ECO:0000256" key="15">
    <source>
        <dbReference type="ARBA" id="ARBA00023224"/>
    </source>
</evidence>
<evidence type="ECO:0000256" key="2">
    <source>
        <dbReference type="ARBA" id="ARBA00004651"/>
    </source>
</evidence>
<evidence type="ECO:0000256" key="13">
    <source>
        <dbReference type="ARBA" id="ARBA00023170"/>
    </source>
</evidence>
<dbReference type="SUPFAM" id="SSF81321">
    <property type="entry name" value="Family A G protein-coupled receptor-like"/>
    <property type="match status" value="1"/>
</dbReference>
<dbReference type="Pfam" id="PF00001">
    <property type="entry name" value="7tm_1"/>
    <property type="match status" value="1"/>
</dbReference>
<keyword evidence="15" id="KW-0807">Transducer</keyword>
<dbReference type="Proteomes" id="UP000319801">
    <property type="component" value="Unassembled WGS sequence"/>
</dbReference>
<reference evidence="20 21" key="1">
    <citation type="journal article" date="2019" name="Genome Biol. Evol.">
        <title>Whole-Genome Sequencing of the Giant Devil Catfish, Bagarius yarrelli.</title>
        <authorList>
            <person name="Jiang W."/>
            <person name="Lv Y."/>
            <person name="Cheng L."/>
            <person name="Yang K."/>
            <person name="Chao B."/>
            <person name="Wang X."/>
            <person name="Li Y."/>
            <person name="Pan X."/>
            <person name="You X."/>
            <person name="Zhang Y."/>
            <person name="Yang J."/>
            <person name="Li J."/>
            <person name="Zhang X."/>
            <person name="Liu S."/>
            <person name="Sun C."/>
            <person name="Yang J."/>
            <person name="Shi Q."/>
        </authorList>
    </citation>
    <scope>NUCLEOTIDE SEQUENCE [LARGE SCALE GENOMIC DNA]</scope>
    <source>
        <strain evidence="20">JWS20170419001</strain>
        <tissue evidence="20">Muscle</tissue>
    </source>
</reference>
<dbReference type="SMART" id="SM00369">
    <property type="entry name" value="LRR_TYP"/>
    <property type="match status" value="10"/>
</dbReference>
<feature type="transmembrane region" description="Helical" evidence="17">
    <location>
        <begin position="549"/>
        <end position="572"/>
    </location>
</feature>
<feature type="transmembrane region" description="Helical" evidence="17">
    <location>
        <begin position="426"/>
        <end position="452"/>
    </location>
</feature>
<keyword evidence="8 17" id="KW-1133">Transmembrane helix</keyword>
<dbReference type="InterPro" id="IPR017452">
    <property type="entry name" value="GPCR_Rhodpsn_7TM"/>
</dbReference>
<dbReference type="InterPro" id="IPR000276">
    <property type="entry name" value="GPCR_Rhodpsn"/>
</dbReference>
<keyword evidence="5 17" id="KW-0812">Transmembrane</keyword>
<feature type="transmembrane region" description="Helical" evidence="17">
    <location>
        <begin position="464"/>
        <end position="487"/>
    </location>
</feature>
<comment type="subcellular location">
    <subcellularLocation>
        <location evidence="2">Cell membrane</location>
        <topology evidence="2">Multi-pass membrane protein</topology>
    </subcellularLocation>
    <subcellularLocation>
        <location evidence="1">Golgi apparatus</location>
        <location evidence="1">trans-Golgi network membrane</location>
        <topology evidence="1">Multi-pass membrane protein</topology>
    </subcellularLocation>
</comment>
<dbReference type="SMART" id="SM00013">
    <property type="entry name" value="LRRNT"/>
    <property type="match status" value="1"/>
</dbReference>
<dbReference type="PANTHER" id="PTHR24372">
    <property type="entry name" value="GLYCOPROTEIN HORMONE RECEPTOR"/>
    <property type="match status" value="1"/>
</dbReference>
<feature type="signal peptide" evidence="18">
    <location>
        <begin position="1"/>
        <end position="19"/>
    </location>
</feature>
<keyword evidence="6 18" id="KW-0732">Signal</keyword>
<dbReference type="GO" id="GO:0009755">
    <property type="term" value="P:hormone-mediated signaling pathway"/>
    <property type="evidence" value="ECO:0007669"/>
    <property type="project" value="TreeGrafter"/>
</dbReference>
<evidence type="ECO:0000256" key="4">
    <source>
        <dbReference type="ARBA" id="ARBA00022614"/>
    </source>
</evidence>
<dbReference type="EMBL" id="VCAZ01000157">
    <property type="protein sequence ID" value="TSZ83241.1"/>
    <property type="molecule type" value="Genomic_DNA"/>
</dbReference>
<keyword evidence="9" id="KW-0333">Golgi apparatus</keyword>
<evidence type="ECO:0000256" key="5">
    <source>
        <dbReference type="ARBA" id="ARBA00022692"/>
    </source>
</evidence>
<sequence length="766" mass="84107">MSRARLILLLGMLLRCCEAHARTSGCPVPCTCEQDGVYLRADCADRGLTSLPESISASTTYLDLSMNNISQLSSNAFGTLHLLEELRLAGNDLTDIPKGAFDGLVNLRTLMLQNNQLQEVPREAFRSLHNLHSLRLDANHISRVPRDCFDGLSSLRHLWLDDNALTEVPVDALLPLLSLQAITFALNKISHIPDRAFANLSNLVVLHLNNNRVMSLGKHSFDGLQSLETLGFHNNNIKSIPEHAFIGNPSLITMSLNGAADITQFPDLTGTHSLERLDLHHNQIRELRADTFRGLPLLKSLDLTSNELSSFPVVDLHMLTHLKLSGNVDLQELIPVQRFPRLRRHMHFIQCCAFLMSGTYAIGWGKEKNSSGDIGRKGDGESNPVGDHEFEDLFPDPEDTIVSHHLLQCSPTPGPFQPCLYLFESWLVRCGVWVIAVMSLVCNAMVMVSIFLSPTFLSPVKLLVGFLALVNSLTGLCSGVLALVDAFTFGSFSTYGANWENSTSCKLTGLVSVFASETSVFLLTVAAVERSFSVHNHKAALDSRASRALVKLAVPLCFISGLVVTSVPLLHFDEYSTSSLCLPLPPGEHAGLSSMVVQVLVNLACYLVMIVTYTCLYCSLEKGEHDKLWDCSMIRHVAWLLFANCVLYFPVAFLSFSALLKISAVGQDVVKTVLLVVVPLPACLNPLLYGLFNPHFKEDLGLLLKHTRATLLRSQHISLASLDSDDAEKQSCDSTQALVPFTSLNTPTACLAQNTEHLTTHCVCTS</sequence>
<dbReference type="FunFam" id="3.80.10.10:FF:000770">
    <property type="entry name" value="Uncharacterized protein"/>
    <property type="match status" value="1"/>
</dbReference>
<dbReference type="InterPro" id="IPR001611">
    <property type="entry name" value="Leu-rich_rpt"/>
</dbReference>
<dbReference type="InterPro" id="IPR003591">
    <property type="entry name" value="Leu-rich_rpt_typical-subtyp"/>
</dbReference>
<dbReference type="GO" id="GO:0007189">
    <property type="term" value="P:adenylate cyclase-activating G protein-coupled receptor signaling pathway"/>
    <property type="evidence" value="ECO:0007669"/>
    <property type="project" value="TreeGrafter"/>
</dbReference>
<comment type="caution">
    <text evidence="20">The sequence shown here is derived from an EMBL/GenBank/DDBJ whole genome shotgun (WGS) entry which is preliminary data.</text>
</comment>
<keyword evidence="13 20" id="KW-0675">Receptor</keyword>
<evidence type="ECO:0000256" key="16">
    <source>
        <dbReference type="ARBA" id="ARBA00093766"/>
    </source>
</evidence>
<keyword evidence="14" id="KW-0325">Glycoprotein</keyword>
<feature type="transmembrane region" description="Helical" evidence="17">
    <location>
        <begin position="592"/>
        <end position="616"/>
    </location>
</feature>
<dbReference type="OrthoDB" id="1883493at2759"/>
<evidence type="ECO:0000256" key="3">
    <source>
        <dbReference type="ARBA" id="ARBA00022475"/>
    </source>
</evidence>
<evidence type="ECO:0000313" key="20">
    <source>
        <dbReference type="EMBL" id="TSZ83241.1"/>
    </source>
</evidence>
<keyword evidence="7" id="KW-0677">Repeat</keyword>
<dbReference type="AlphaFoldDB" id="A0A556V8F0"/>
<evidence type="ECO:0000256" key="8">
    <source>
        <dbReference type="ARBA" id="ARBA00022989"/>
    </source>
</evidence>